<evidence type="ECO:0000259" key="4">
    <source>
        <dbReference type="Pfam" id="PF19289"/>
    </source>
</evidence>
<dbReference type="RefSeq" id="WP_006301591.1">
    <property type="nucleotide sequence ID" value="NZ_CM001022.1"/>
</dbReference>
<dbReference type="InterPro" id="IPR035068">
    <property type="entry name" value="TldD/PmbA_N"/>
</dbReference>
<dbReference type="OrthoDB" id="9803213at2"/>
<evidence type="ECO:0000313" key="6">
    <source>
        <dbReference type="EMBL" id="EFQ24356.1"/>
    </source>
</evidence>
<dbReference type="AlphaFoldDB" id="E3CWK1"/>
<dbReference type="GO" id="GO:0008237">
    <property type="term" value="F:metallopeptidase activity"/>
    <property type="evidence" value="ECO:0007669"/>
    <property type="project" value="InterPro"/>
</dbReference>
<dbReference type="Proteomes" id="UP000005096">
    <property type="component" value="Chromosome"/>
</dbReference>
<evidence type="ECO:0000256" key="2">
    <source>
        <dbReference type="SAM" id="MobiDB-lite"/>
    </source>
</evidence>
<protein>
    <submittedName>
        <fullName evidence="6">Peptidase U62 modulator of DNA gyrase</fullName>
    </submittedName>
</protein>
<dbReference type="InterPro" id="IPR045569">
    <property type="entry name" value="Metalloprtase-TldD/E_C"/>
</dbReference>
<keyword evidence="7" id="KW-1185">Reference proteome</keyword>
<dbReference type="Gene3D" id="3.30.2290.10">
    <property type="entry name" value="PmbA/TldD superfamily"/>
    <property type="match status" value="1"/>
</dbReference>
<feature type="domain" description="Metalloprotease TldD/E central" evidence="5">
    <location>
        <begin position="126"/>
        <end position="224"/>
    </location>
</feature>
<evidence type="ECO:0000256" key="1">
    <source>
        <dbReference type="ARBA" id="ARBA00005836"/>
    </source>
</evidence>
<dbReference type="STRING" id="584708.Apau_1942"/>
<dbReference type="InterPro" id="IPR045570">
    <property type="entry name" value="Metalloprtase-TldD/E_cen_dom"/>
</dbReference>
<name>E3CWK1_9BACT</name>
<dbReference type="PaxDb" id="584708-Apau_1942"/>
<evidence type="ECO:0000259" key="3">
    <source>
        <dbReference type="Pfam" id="PF01523"/>
    </source>
</evidence>
<dbReference type="SUPFAM" id="SSF111283">
    <property type="entry name" value="Putative modulator of DNA gyrase, PmbA/TldD"/>
    <property type="match status" value="1"/>
</dbReference>
<dbReference type="PANTHER" id="PTHR43421">
    <property type="entry name" value="METALLOPROTEASE PMBA"/>
    <property type="match status" value="1"/>
</dbReference>
<sequence length="453" mass="47814">MSFFPSRGEVESLGEWLLDAARSTGVAEADLIYSTGESHSLELRDGEPEDQSSGVSQGIGLRTLDGQGRQGVAYANALDRRTLLDLVQWSWNNCRRGEPREGIALGRPEAPGGEPLPLEDPSMGGLTPQERTQRCLRMTEAAREADPRVVSVRGASWHDGWGESFYASTAGHASWERGTFAGCSAAVVLQEGDQVEMGGFGEQSRRLADLQEVSIARKAVDRTRCVLGGEPVPTGTYTLILDPEVAASLVDEVGDLFCVSNVHKNRSLMKGQLGHPVASPAVFLEDQGRIPWGIGSSLLDGEGVPTGRTVLVEGGVARGFLYNLEYARRDGVSSTGNACRSLSSLPDVGTTNLVLLPGTDSPKTLLRGVSRGVYVTELLGLHTLDPVSGEFSLGVKGWAIGGGEPRGPVGGVTMAGNLVDFLQRIVAVGNDLTFFGSVGACTVVVDHVAVAGS</sequence>
<evidence type="ECO:0000313" key="7">
    <source>
        <dbReference type="Proteomes" id="UP000005096"/>
    </source>
</evidence>
<dbReference type="HOGENOM" id="CLU_026425_0_0_0"/>
<feature type="compositionally biased region" description="Low complexity" evidence="2">
    <location>
        <begin position="105"/>
        <end position="121"/>
    </location>
</feature>
<feature type="region of interest" description="Disordered" evidence="2">
    <location>
        <begin position="102"/>
        <end position="126"/>
    </location>
</feature>
<dbReference type="Pfam" id="PF19290">
    <property type="entry name" value="PmbA_TldD_2nd"/>
    <property type="match status" value="1"/>
</dbReference>
<dbReference type="InterPro" id="IPR047657">
    <property type="entry name" value="PmbA"/>
</dbReference>
<dbReference type="InterPro" id="IPR002510">
    <property type="entry name" value="Metalloprtase-TldD/E_N"/>
</dbReference>
<reference evidence="6 7" key="1">
    <citation type="journal article" date="2010" name="Stand. Genomic Sci.">
        <title>Non-contiguous finished genome sequence of Aminomonas paucivorans type strain (GLU-3).</title>
        <authorList>
            <person name="Pitluck S."/>
            <person name="Yasawong M."/>
            <person name="Held B."/>
            <person name="Lapidus A."/>
            <person name="Nolan M."/>
            <person name="Copeland A."/>
            <person name="Lucas S."/>
            <person name="Del Rio T.G."/>
            <person name="Tice H."/>
            <person name="Cheng J.F."/>
            <person name="Chertkov O."/>
            <person name="Goodwin L."/>
            <person name="Tapia R."/>
            <person name="Han C."/>
            <person name="Liolios K."/>
            <person name="Ivanova N."/>
            <person name="Mavromatis K."/>
            <person name="Ovchinnikova G."/>
            <person name="Pati A."/>
            <person name="Chen A."/>
            <person name="Palaniappan K."/>
            <person name="Land M."/>
            <person name="Hauser L."/>
            <person name="Chang Y.J."/>
            <person name="Jeffries C.D."/>
            <person name="Pukall R."/>
            <person name="Spring S."/>
            <person name="Rohde M."/>
            <person name="Sikorski J."/>
            <person name="Goker M."/>
            <person name="Woyke T."/>
            <person name="Bristow J."/>
            <person name="Eisen J.A."/>
            <person name="Markowitz V."/>
            <person name="Hugenholtz P."/>
            <person name="Kyrpides N.C."/>
            <person name="Klenk H.P."/>
        </authorList>
    </citation>
    <scope>NUCLEOTIDE SEQUENCE [LARGE SCALE GENOMIC DNA]</scope>
    <source>
        <strain evidence="6 7">DSM 12260</strain>
    </source>
</reference>
<dbReference type="GO" id="GO:0005829">
    <property type="term" value="C:cytosol"/>
    <property type="evidence" value="ECO:0007669"/>
    <property type="project" value="TreeGrafter"/>
</dbReference>
<dbReference type="Pfam" id="PF19289">
    <property type="entry name" value="PmbA_TldD_3rd"/>
    <property type="match status" value="1"/>
</dbReference>
<dbReference type="GO" id="GO:0006508">
    <property type="term" value="P:proteolysis"/>
    <property type="evidence" value="ECO:0007669"/>
    <property type="project" value="InterPro"/>
</dbReference>
<dbReference type="InterPro" id="IPR036059">
    <property type="entry name" value="TldD/PmbA_sf"/>
</dbReference>
<evidence type="ECO:0000259" key="5">
    <source>
        <dbReference type="Pfam" id="PF19290"/>
    </source>
</evidence>
<dbReference type="PANTHER" id="PTHR43421:SF1">
    <property type="entry name" value="METALLOPROTEASE PMBA"/>
    <property type="match status" value="1"/>
</dbReference>
<dbReference type="eggNOG" id="COG0312">
    <property type="taxonomic scope" value="Bacteria"/>
</dbReference>
<accession>E3CWK1</accession>
<dbReference type="EMBL" id="CM001022">
    <property type="protein sequence ID" value="EFQ24356.1"/>
    <property type="molecule type" value="Genomic_DNA"/>
</dbReference>
<proteinExistence type="inferred from homology"/>
<dbReference type="Pfam" id="PF01523">
    <property type="entry name" value="PmbA_TldD_1st"/>
    <property type="match status" value="1"/>
</dbReference>
<feature type="domain" description="Metalloprotease TldD/E C-terminal" evidence="4">
    <location>
        <begin position="234"/>
        <end position="452"/>
    </location>
</feature>
<comment type="similarity">
    <text evidence="1">Belongs to the peptidase U62 family.</text>
</comment>
<organism evidence="6 7">
    <name type="scientific">Aminomonas paucivorans DSM 12260</name>
    <dbReference type="NCBI Taxonomy" id="584708"/>
    <lineage>
        <taxon>Bacteria</taxon>
        <taxon>Thermotogati</taxon>
        <taxon>Synergistota</taxon>
        <taxon>Synergistia</taxon>
        <taxon>Synergistales</taxon>
        <taxon>Synergistaceae</taxon>
        <taxon>Aminomonas</taxon>
    </lineage>
</organism>
<feature type="region of interest" description="Disordered" evidence="2">
    <location>
        <begin position="37"/>
        <end position="62"/>
    </location>
</feature>
<gene>
    <name evidence="6" type="ORF">Apau_1942</name>
</gene>
<feature type="domain" description="Metalloprotease TldD/E N-terminal" evidence="3">
    <location>
        <begin position="29"/>
        <end position="90"/>
    </location>
</feature>